<organism evidence="3 4">
    <name type="scientific">Proteobacteria bacterium 228</name>
    <dbReference type="NCBI Taxonomy" id="2083153"/>
    <lineage>
        <taxon>Bacteria</taxon>
        <taxon>Pseudomonadati</taxon>
        <taxon>Pseudomonadota</taxon>
    </lineage>
</organism>
<accession>A0A2S5KL93</accession>
<proteinExistence type="predicted"/>
<dbReference type="Proteomes" id="UP000238196">
    <property type="component" value="Unassembled WGS sequence"/>
</dbReference>
<evidence type="ECO:0000259" key="2">
    <source>
        <dbReference type="SMART" id="SM01204"/>
    </source>
</evidence>
<name>A0A2S5KL93_9PROT</name>
<dbReference type="Pfam" id="PF08495">
    <property type="entry name" value="FIST"/>
    <property type="match status" value="1"/>
</dbReference>
<protein>
    <submittedName>
        <fullName evidence="3">FIST domain containing protein</fullName>
    </submittedName>
</protein>
<feature type="domain" description="FIST C-domain" evidence="2">
    <location>
        <begin position="232"/>
        <end position="362"/>
    </location>
</feature>
<evidence type="ECO:0000313" key="3">
    <source>
        <dbReference type="EMBL" id="PPC75604.1"/>
    </source>
</evidence>
<dbReference type="AlphaFoldDB" id="A0A2S5KL93"/>
<dbReference type="InterPro" id="IPR013702">
    <property type="entry name" value="FIST_domain_N"/>
</dbReference>
<evidence type="ECO:0000313" key="4">
    <source>
        <dbReference type="Proteomes" id="UP000238196"/>
    </source>
</evidence>
<dbReference type="Pfam" id="PF10442">
    <property type="entry name" value="FIST_C"/>
    <property type="match status" value="1"/>
</dbReference>
<dbReference type="EMBL" id="PRLP01000082">
    <property type="protein sequence ID" value="PPC75604.1"/>
    <property type="molecule type" value="Genomic_DNA"/>
</dbReference>
<dbReference type="InterPro" id="IPR019494">
    <property type="entry name" value="FIST_C"/>
</dbReference>
<dbReference type="SMART" id="SM01204">
    <property type="entry name" value="FIST_C"/>
    <property type="match status" value="1"/>
</dbReference>
<dbReference type="OrthoDB" id="9770435at2"/>
<sequence length="376" mass="41292">MDSIRTATSFASDSQQAADEIRQQIADVPLALVMVFCAASHDMATLTRTLRRHFPAPTQVVGCTTAGEIGVEGYQDDSVVALGFPLSHFTASCTTISELAQFDSARCQQKVEALQQVASWQQRQREHQHRLALLLVDGLSMREEPLGRAIQLLLGDIPVIGGSAGDSLRFERTQVFCNEFSGSDAAVLVILSTDLPFHIIKTQHFERAGERMVVTEARPCERIVTEINGYPAALEYARIAGLQVSQLSPQAFAAFPVVVRIGGHEYVRSIQQVNTDHSLRFYCAIDEGIVLTMARGLNALTNLREALDATEARIGKVQCVLAFDCILRNLEFRQKGLRAPISATLQRHNVIGFSSFGELHFGIHINQTLTGVAFGR</sequence>
<dbReference type="SMART" id="SM00897">
    <property type="entry name" value="FIST"/>
    <property type="match status" value="1"/>
</dbReference>
<feature type="domain" description="FIST" evidence="1">
    <location>
        <begin position="29"/>
        <end position="231"/>
    </location>
</feature>
<reference evidence="3 4" key="1">
    <citation type="submission" date="2018-02" db="EMBL/GenBank/DDBJ databases">
        <title>novel marine gammaproteobacteria from coastal saline agro ecosystem.</title>
        <authorList>
            <person name="Krishnan R."/>
            <person name="Ramesh Kumar N."/>
        </authorList>
    </citation>
    <scope>NUCLEOTIDE SEQUENCE [LARGE SCALE GENOMIC DNA]</scope>
    <source>
        <strain evidence="3 4">228</strain>
    </source>
</reference>
<dbReference type="PANTHER" id="PTHR40252">
    <property type="entry name" value="BLR0328 PROTEIN"/>
    <property type="match status" value="1"/>
</dbReference>
<evidence type="ECO:0000259" key="1">
    <source>
        <dbReference type="SMART" id="SM00897"/>
    </source>
</evidence>
<comment type="caution">
    <text evidence="3">The sequence shown here is derived from an EMBL/GenBank/DDBJ whole genome shotgun (WGS) entry which is preliminary data.</text>
</comment>
<dbReference type="PANTHER" id="PTHR40252:SF2">
    <property type="entry name" value="BLR0328 PROTEIN"/>
    <property type="match status" value="1"/>
</dbReference>
<gene>
    <name evidence="3" type="ORF">C4K68_19570</name>
</gene>